<dbReference type="OrthoDB" id="7002090at2"/>
<keyword evidence="1" id="KW-0732">Signal</keyword>
<dbReference type="EMBL" id="BATI01000005">
    <property type="protein sequence ID" value="GAD61154.1"/>
    <property type="molecule type" value="Genomic_DNA"/>
</dbReference>
<organism evidence="2 3">
    <name type="scientific">Aquipseudomonas alcaligenes (strain ATCC 14909 / DSM 50342 / CCUG 1425 / JCM 20561 / NBRC 14159 / NCIMB 9945 / NCTC 10367 / 1577)</name>
    <name type="common">Pseudomonas alcaligenes</name>
    <dbReference type="NCBI Taxonomy" id="1215092"/>
    <lineage>
        <taxon>Bacteria</taxon>
        <taxon>Pseudomonadati</taxon>
        <taxon>Pseudomonadota</taxon>
        <taxon>Gammaproteobacteria</taxon>
        <taxon>Pseudomonadales</taxon>
        <taxon>Pseudomonadaceae</taxon>
        <taxon>Aquipseudomonas</taxon>
    </lineage>
</organism>
<feature type="chain" id="PRO_5004638125" description="Lipoprotein" evidence="1">
    <location>
        <begin position="26"/>
        <end position="281"/>
    </location>
</feature>
<reference evidence="2" key="1">
    <citation type="submission" date="2024-09" db="EMBL/GenBank/DDBJ databases">
        <title>Whole genome shotgun sequence of Pseudomonas alcaligenes NBRC 14159.</title>
        <authorList>
            <person name="Yoshida I."/>
            <person name="Hosoyama A."/>
            <person name="Tsuchikane K."/>
            <person name="Noguchi M."/>
            <person name="Hirakata S."/>
            <person name="Ando Y."/>
            <person name="Ohji S."/>
            <person name="Yamazoe A."/>
            <person name="Yamazaki S."/>
            <person name="Fujita N."/>
        </authorList>
    </citation>
    <scope>NUCLEOTIDE SEQUENCE</scope>
    <source>
        <strain evidence="2">NBRC 14159</strain>
    </source>
</reference>
<evidence type="ECO:0000313" key="3">
    <source>
        <dbReference type="Proteomes" id="UP000016560"/>
    </source>
</evidence>
<proteinExistence type="predicted"/>
<dbReference type="Proteomes" id="UP000016560">
    <property type="component" value="Unassembled WGS sequence"/>
</dbReference>
<protein>
    <recommendedName>
        <fullName evidence="4">Lipoprotein</fullName>
    </recommendedName>
</protein>
<feature type="signal peptide" evidence="1">
    <location>
        <begin position="1"/>
        <end position="25"/>
    </location>
</feature>
<dbReference type="RefSeq" id="WP_021699248.1">
    <property type="nucleotide sequence ID" value="NZ_BATI01000005.1"/>
</dbReference>
<comment type="caution">
    <text evidence="2">The sequence shown here is derived from an EMBL/GenBank/DDBJ whole genome shotgun (WGS) entry which is preliminary data.</text>
</comment>
<dbReference type="PROSITE" id="PS51257">
    <property type="entry name" value="PROKAR_LIPOPROTEIN"/>
    <property type="match status" value="1"/>
</dbReference>
<evidence type="ECO:0000256" key="1">
    <source>
        <dbReference type="SAM" id="SignalP"/>
    </source>
</evidence>
<dbReference type="AlphaFoldDB" id="U3ATZ6"/>
<evidence type="ECO:0000313" key="2">
    <source>
        <dbReference type="EMBL" id="GAD61154.1"/>
    </source>
</evidence>
<name>U3ATZ6_AQUA1</name>
<sequence length="281" mass="30583">MLARSLLILSALAMLVAGCSSSASRALQTVSPPVGSKVALMVDFDQHSHTVWIGNAFMHENIKTAKQPGWNLVDKLGKPLLSSLASDAGRYQVRPIAGLGLAMKRQLQGGSVEGYITLPRAMTNPTMLAFASPSLEDNLRQAFGLEYDALKAAGYQYLVLLRQLPMVADEDSKEGSDRRILNTYGYYLKCDRTYQECEVPRALLRGQVELVDLSRMQYVGAYGFSMNVPVPLDAGEDGVSSPEAMRLIDAHLQALSLEIQTFLKEKGLLSEGDKQGAALSI</sequence>
<accession>U3ATZ6</accession>
<evidence type="ECO:0008006" key="4">
    <source>
        <dbReference type="Google" id="ProtNLM"/>
    </source>
</evidence>
<keyword evidence="3" id="KW-1185">Reference proteome</keyword>
<gene>
    <name evidence="2" type="ORF">PA6_005_00410</name>
</gene>